<feature type="domain" description="MAM" evidence="4">
    <location>
        <begin position="2532"/>
        <end position="2698"/>
    </location>
</feature>
<feature type="disulfide bond" evidence="2">
    <location>
        <begin position="1975"/>
        <end position="1990"/>
    </location>
</feature>
<keyword evidence="1 2" id="KW-1015">Disulfide bond</keyword>
<reference evidence="5 6" key="1">
    <citation type="journal article" date="2018" name="J. Allergy Clin. Immunol.">
        <title>High-quality assembly of Dermatophagoides pteronyssinus genome and transcriptome reveals a wide range of novel allergens.</title>
        <authorList>
            <person name="Liu X.Y."/>
            <person name="Yang K.Y."/>
            <person name="Wang M.Q."/>
            <person name="Kwok J.S."/>
            <person name="Zeng X."/>
            <person name="Yang Z."/>
            <person name="Xiao X.J."/>
            <person name="Lau C.P."/>
            <person name="Li Y."/>
            <person name="Huang Z.M."/>
            <person name="Ba J.G."/>
            <person name="Yim A.K."/>
            <person name="Ouyang C.Y."/>
            <person name="Ngai S.M."/>
            <person name="Chan T.F."/>
            <person name="Leung E.L."/>
            <person name="Liu L."/>
            <person name="Liu Z.G."/>
            <person name="Tsui S.K."/>
        </authorList>
    </citation>
    <scope>NUCLEOTIDE SEQUENCE [LARGE SCALE GENOMIC DNA]</scope>
    <source>
        <strain evidence="5">Derp</strain>
    </source>
</reference>
<feature type="domain" description="MAM" evidence="4">
    <location>
        <begin position="1403"/>
        <end position="1561"/>
    </location>
</feature>
<sequence>MLYGDYWRQSYVSFARPTSKSFKLKFIADSDGGLAAVKFFRLLFDECPKTGGVCDFETDNCEWKSSYEGGLTIEREIASHTNSPNDIDHTTLSPNGHVLFAKSNPRSDPKATLTSPNFSEYLNQQCFQFWLYVNGPIDYAQLSLYHRTNDQFEGDKEIWKFYATQQMAEEWNRFQVFIDFYYYPSSNLEFRLKYSGSGSIKFDDFSMVSYRCPMKISCNFLQHTCGWKNNQNNDNPLMWSIGIGRVHDVTKLTFLNSTKNFIYHTKPLLYTDFTELPDGKIGQMQMISEIVEEGISKHGACLQMDYEVWSFDSNTDMFNLNYQTFWGRAETKEKEIWHFNSNDRGNNTVTLQLPYTHGELFLKNQIILKILNFQFIRIYSSIIFWLFIINNNVYGDHYSDLSGCNFQTRQCNWTFSSNWQWQPIVDEHDQHSLQLNSKTFAEQDGGYELENHLIRNEFLQSPEFPLESSSEYYCFDFDYYFMNDGRHDDQNYLALYLFESNSTDNGKKIWVTPILNTDFWHHTYVDLPKPSKSFRLKFIVDSDGGLMAVKNFHLKYDHCQNNVDICDFETSICGWKSSWEGGITIRRKLAFYTGTPKGIDHTTLTSDGHVLYGKYSSAYDVSNASLTSPVIDKFSGEKCFQFWIWINDGPIEYLKLSLHQLSNDIKTTNIWKLHATQQMVEKWIRFQVTLNSAESSTTRLQFHLNYTGRGSIRFDDFGLFSNKCPEKISCNFLLNTCGWKNQLNDDNQLTWNIGIGRVHDVTKLTFLNSAKNFIYHTKPLLYTDFTKLSDGKIGQMQMISEIVENGIPKHGACLRMDYEVWSFDSKTDKFFINYQTFLGKTETREKEIWHFNSNNRGNNTVTLQLPYTNGELFRLILTAKSAHSSTYITVKEIQFWEKSSINDDCSKNEGGYELENHLIRNEFIKSPEFSLQSSSEYVCFDFDYYFMNDGRHDNQNYLTLYLFESNSVKNGKKIWVTPILNTDFWHHTYVEISRPSKSFRLNFIADSDGGLMAVKNFHLKYDHCPKNVNICDFETGICGWKSSWEGGITIRRTLAFYAGSPKGIDHTTLTPYGYVLFGKYCSVHHVSNATLTSPVIDKFSGQKCFQFWIYINDDPVEYLKLSLYQLSDDNNTTNIWKLNATQQMAEEWNRFQVTLNSAESSTTRLQFHLNYTGRGSIRFDDFGLFSHKCPEKISCNFLLNTCGWKNQLNDDNQLTWNIGIGRVHDVTQLTFLNSTKKFVYHTKPLLYTDFTKLPDGKIGQMKIISEIVDDGIPKSDTKYDIFDDHTTKSSQGHFAASSTIDDWTPFMKAKNPFDKGTKFCFEFYFYAAYKSKLNLILGNQHKNHTLFLGYESDSLEWRRTMIEFEVDDHYDSFIFIGRVRSIVAIDDISAVESSCDSITHNHDFCDFEMNSKCMFENVYNQFSEYWRIMTASSIERKMVDHTTHTLDGHVYGFIFDSSTSVKSTIVQTKSLSYQSPYCIRFSYYLTDDVTLYYKTSTDLEKSIWHVSGTTNGLWFTHQHNIDAQLIQAKYHLQFGIKNDGNKQKGMAFIDDVTIYPKTCDPSIRCDFENGNTCTLEPILPTSEKIPADKALELTKRANYTLLDIDYLSGYTDELFHVYSPLQQHNGFVPFDHTKGSRYGKYLIIQLFRGWRGIIITERYSLSKQQRSLCLTMAVYSSQSVILEVYQGDSSILDEGMKIWELTYNTNSWKEFEILANARNDKTEDIFFFIVATGLIGRAYIGIDDFEIKDHCTNPSNIVTTTTNPSSSSTTTQIPNGYFDCQINGHRSLIPSSKVCDYHKDCTNNMDEKYCGSCSFEMHDQCRYSIIPKKDDNYSFRFRFTDQTPDHQPNDYYFRSSITASGTGQNNYQLSLLITPLIHQSYLGIRTKIWQISAINPLPENEWNEIYIKLNRIVHPFYLEFEAHPFTAMRQHGYHSLHDIKFDYCEPPEPAKNIAEECENRFHCRNGVCINEEFVCDFEDDCGDNSDEYNCDEKLRFSFENGYQSWAETYLPHVNNWTLQRANSIGNLRESPTFDHTTGFVGGSYLFTRSAKDVPISHAIIDSPAFTITNGYDQCDIRMFTMKNSRNSTISFKLWNLDTGGIKTLSIFDSYRGLAFYPNWITVHSESNDYTYKLLIEVLLNRTDDNFLDPYVAVDDIIFYKGCTLIDHPIHNLTTEKPCIGLVCNDKHGKKICLPVQNICDFIEQCKNGEDEQQCGDCNFNNQTMCGWKTGNMNGDNIPYQLYVANETPENLPKKDANNSSNGGYVGAYKRTIVNARLQSSIMSPQINAPTTEICSIEFSYQSNMFTTISILVNNRLLRSITKRKTDWITILNDYYMIIDNIRMIDCNPNNNNNHNDTKPIQIEKLNCNFEQDWCGWIVPGSDSNYDTWIRTNSPLKEPGEDHTELIIPRPHNYGNWLSTFSTSEKFSTNQLRSSGPIKPNGKEKFCLTFWHYYFGIQLASFRVFIYNYNHRSNLTIWMRVIPNIRYWQQAQVEFESDSEFYLFFEALVSITTIVGIDDVQLINKECPIQNVEYCDFEVNNCDWEIKPENQIKRNGGQLIPDHTTGTLYGRYLTDKAQTVGSTVSLYKDLKNLPYFIINDQDERELCFNLYYYFSTKTPPLDPKSSISISVFRGNYIEKLTNITINDAYNEKSTNVWSLLSVNFVAIKQNVLIVHIERNDQQTEILLDDFNIQSTPCKEQGSCDFEYDMCGWHNVLIESLSHPLTIFWVRLQPTNRFAKKDGMSYDHTLRSKKGNYMVLPVEMHARLTGTVTLISPYMKRKSSSKSICFQMYYFAKSSDASIGIIAMKIQMINLETGQTVKEFITNATISLQWTLFKQTFDNVPNIYSLRIIVSNVQRIQSDIGIDDIQIEQKSCPNPTSETTIRPTTSIPDSEKIADCNFEQTNCKWKYSNDSWKIISFVNEIRHNMYAPPTDHTYLSKYGNYLLFTNQSTTNNDEYKLISPDFSNDKDRCLLLWYYNDGEDPFYLSFYYHLNVNDQTKLIGRYGSTMETRRWQLIKIDIPYVDNGSKKQSRINIQINYRPSSPKFFSIFAIDDIKVRPGHCGHQYNYVYTFTKGIENLEIQQLQPINLYKLAVRIYPNNEDHFENVPGFDHTTYTSNGYYFLFKNSPQINNIANQYFIDTLQMRNIPRQFFDFKICVRFAYQSRGNAEFFIYQLPNDMALVGDWRFSRPVWYQQNPRSFWTIEEFNIGQDDSFVALDDITVLLNPCTAPIDCNFDMGHYCTYTSYQDSDVNYHFEVFQAPAIDLEWPGPTYDHTVKSNDGGYLFLTAYRAVSHIEPLHAKIVSGVRKISKNNNVGCLEMWTVINSNDASLKVTIIRYGKKWNDSNRKFFAFEMKNVEQREWTRILYTLNKTILDGTDEVQILIEGSLGSNRMSAIAIDDIVLSDGSCDNKGLLCENGIAIDQDRICNFINDCPSGLDEMGCGNCNFESDMCGWLDTDKIQGINLPWQRVGVNELQLINSNAPKMDGSSKTNGHYVIMRPHGPLKTDEGRSEMAINYKLRPFYLKNSFKTCEIHFDYYLHTISDYFLKVSFGHEPSQLSTFYTLTHEGQGGWRQARALVGQVLSSFFIEFDAFQQQINPSTTIFALDNIKFVNCSRPKPLPANHVCPKQGILCNSTRLCITIDEICDNVNDCDDMDDERNCYRYRLCSFNSLYDCGLTIPLDNQTRVLWQQSNGNLHRTDRQIGYEPLIDNTQRNGNGNYFLLVPKPEWNQPLIHADFYTPIFRTQTTNTNDLNDNSCHFRFFWYMHSDFDKISMERLEVYVQELTDDMKNVTGSLISKLFLRGQYDQQQRWNKQVILHKSHRPFQFIIRGILNYEKTRIAIDDLSYGLYCIHQTIPTNPPPTIGPITTGNPPYIHNNHHHHGAWAAIMVPILLIIGIAFGFYGYRRSNGQNRLNRSFVTMFMSKKITIIETAKDNE</sequence>
<feature type="domain" description="MAM" evidence="4">
    <location>
        <begin position="2896"/>
        <end position="3064"/>
    </location>
</feature>
<feature type="disulfide bond" evidence="2">
    <location>
        <begin position="1963"/>
        <end position="1981"/>
    </location>
</feature>
<evidence type="ECO:0000313" key="6">
    <source>
        <dbReference type="Proteomes" id="UP000887458"/>
    </source>
</evidence>
<feature type="domain" description="MAM" evidence="4">
    <location>
        <begin position="402"/>
        <end position="561"/>
    </location>
</feature>
<dbReference type="PRINTS" id="PR00261">
    <property type="entry name" value="LDLRECEPTOR"/>
</dbReference>
<dbReference type="PROSITE" id="PS50060">
    <property type="entry name" value="MAM_2"/>
    <property type="match status" value="15"/>
</dbReference>
<feature type="domain" description="MAM" evidence="4">
    <location>
        <begin position="1563"/>
        <end position="1753"/>
    </location>
</feature>
<dbReference type="Gene3D" id="2.60.120.200">
    <property type="match status" value="18"/>
</dbReference>
<comment type="caution">
    <text evidence="5">The sequence shown here is derived from an EMBL/GenBank/DDBJ whole genome shotgun (WGS) entry which is preliminary data.</text>
</comment>
<feature type="transmembrane region" description="Helical" evidence="3">
    <location>
        <begin position="3884"/>
        <end position="3905"/>
    </location>
</feature>
<feature type="domain" description="MAM" evidence="4">
    <location>
        <begin position="1973"/>
        <end position="2164"/>
    </location>
</feature>
<dbReference type="SMART" id="SM00137">
    <property type="entry name" value="MAM"/>
    <property type="match status" value="2"/>
</dbReference>
<feature type="domain" description="MAM" evidence="4">
    <location>
        <begin position="3231"/>
        <end position="3410"/>
    </location>
</feature>
<name>A0ABQ8J296_DERPT</name>
<dbReference type="PROSITE" id="PS50068">
    <property type="entry name" value="LDLRA_2"/>
    <property type="match status" value="4"/>
</dbReference>
<dbReference type="InterPro" id="IPR036055">
    <property type="entry name" value="LDL_receptor-like_sf"/>
</dbReference>
<dbReference type="Gene3D" id="4.10.400.10">
    <property type="entry name" value="Low-density Lipoprotein Receptor"/>
    <property type="match status" value="2"/>
</dbReference>
<dbReference type="CDD" id="cd00112">
    <property type="entry name" value="LDLa"/>
    <property type="match status" value="3"/>
</dbReference>
<keyword evidence="3" id="KW-0472">Membrane</keyword>
<dbReference type="InterPro" id="IPR000998">
    <property type="entry name" value="MAM_dom"/>
</dbReference>
<dbReference type="SUPFAM" id="SSF49899">
    <property type="entry name" value="Concanavalin A-like lectins/glucanases"/>
    <property type="match status" value="13"/>
</dbReference>
<dbReference type="EMBL" id="NJHN03000089">
    <property type="protein sequence ID" value="KAH9416664.1"/>
    <property type="molecule type" value="Genomic_DNA"/>
</dbReference>
<evidence type="ECO:0000259" key="4">
    <source>
        <dbReference type="PROSITE" id="PS50060"/>
    </source>
</evidence>
<evidence type="ECO:0000256" key="2">
    <source>
        <dbReference type="PROSITE-ProRule" id="PRU00124"/>
    </source>
</evidence>
<evidence type="ECO:0000256" key="1">
    <source>
        <dbReference type="ARBA" id="ARBA00023157"/>
    </source>
</evidence>
<keyword evidence="6" id="KW-1185">Reference proteome</keyword>
<dbReference type="PANTHER" id="PTHR23282">
    <property type="entry name" value="APICAL ENDOSOMAL GLYCOPROTEIN PRECURSOR"/>
    <property type="match status" value="1"/>
</dbReference>
<evidence type="ECO:0000313" key="5">
    <source>
        <dbReference type="EMBL" id="KAH9416664.1"/>
    </source>
</evidence>
<dbReference type="Pfam" id="PF00629">
    <property type="entry name" value="MAM"/>
    <property type="match status" value="11"/>
</dbReference>
<feature type="disulfide bond" evidence="2">
    <location>
        <begin position="3415"/>
        <end position="3433"/>
    </location>
</feature>
<feature type="domain" description="MAM" evidence="4">
    <location>
        <begin position="564"/>
        <end position="726"/>
    </location>
</feature>
<feature type="domain" description="MAM" evidence="4">
    <location>
        <begin position="2365"/>
        <end position="2528"/>
    </location>
</feature>
<accession>A0ABQ8J296</accession>
<comment type="caution">
    <text evidence="2">Lacks conserved residue(s) required for the propagation of feature annotation.</text>
</comment>
<organism evidence="5 6">
    <name type="scientific">Dermatophagoides pteronyssinus</name>
    <name type="common">European house dust mite</name>
    <dbReference type="NCBI Taxonomy" id="6956"/>
    <lineage>
        <taxon>Eukaryota</taxon>
        <taxon>Metazoa</taxon>
        <taxon>Ecdysozoa</taxon>
        <taxon>Arthropoda</taxon>
        <taxon>Chelicerata</taxon>
        <taxon>Arachnida</taxon>
        <taxon>Acari</taxon>
        <taxon>Acariformes</taxon>
        <taxon>Sarcoptiformes</taxon>
        <taxon>Astigmata</taxon>
        <taxon>Psoroptidia</taxon>
        <taxon>Analgoidea</taxon>
        <taxon>Pyroglyphidae</taxon>
        <taxon>Dermatophagoidinae</taxon>
        <taxon>Dermatophagoides</taxon>
    </lineage>
</organism>
<keyword evidence="3" id="KW-1133">Transmembrane helix</keyword>
<feature type="non-terminal residue" evidence="5">
    <location>
        <position position="3937"/>
    </location>
</feature>
<dbReference type="InterPro" id="IPR013320">
    <property type="entry name" value="ConA-like_dom_sf"/>
</dbReference>
<feature type="disulfide bond" evidence="2">
    <location>
        <begin position="3427"/>
        <end position="3442"/>
    </location>
</feature>
<feature type="domain" description="MAM" evidence="4">
    <location>
        <begin position="3443"/>
        <end position="3616"/>
    </location>
</feature>
<dbReference type="PANTHER" id="PTHR23282:SF101">
    <property type="entry name" value="MAM DOMAIN-CONTAINING PROTEIN"/>
    <property type="match status" value="1"/>
</dbReference>
<protein>
    <recommendedName>
        <fullName evidence="4">MAM domain-containing protein</fullName>
    </recommendedName>
</protein>
<dbReference type="SMART" id="SM00192">
    <property type="entry name" value="LDLa"/>
    <property type="match status" value="5"/>
</dbReference>
<dbReference type="InterPro" id="IPR023415">
    <property type="entry name" value="LDLR_class-A_CS"/>
</dbReference>
<reference evidence="5 6" key="2">
    <citation type="journal article" date="2022" name="Mol. Biol. Evol.">
        <title>Comparative Genomics Reveals Insights into the Divergent Evolution of Astigmatic Mites and Household Pest Adaptations.</title>
        <authorList>
            <person name="Xiong Q."/>
            <person name="Wan A.T."/>
            <person name="Liu X."/>
            <person name="Fung C.S."/>
            <person name="Xiao X."/>
            <person name="Malainual N."/>
            <person name="Hou J."/>
            <person name="Wang L."/>
            <person name="Wang M."/>
            <person name="Yang K.Y."/>
            <person name="Cui Y."/>
            <person name="Leung E.L."/>
            <person name="Nong W."/>
            <person name="Shin S.K."/>
            <person name="Au S.W."/>
            <person name="Jeong K.Y."/>
            <person name="Chew F.T."/>
            <person name="Hui J.H."/>
            <person name="Leung T.F."/>
            <person name="Tungtrongchitr A."/>
            <person name="Zhong N."/>
            <person name="Liu Z."/>
            <person name="Tsui S.K."/>
        </authorList>
    </citation>
    <scope>NUCLEOTIDE SEQUENCE [LARGE SCALE GENOMIC DNA]</scope>
    <source>
        <strain evidence="5">Derp</strain>
    </source>
</reference>
<evidence type="ECO:0000256" key="3">
    <source>
        <dbReference type="SAM" id="Phobius"/>
    </source>
</evidence>
<dbReference type="Pfam" id="PF00057">
    <property type="entry name" value="Ldl_recept_a"/>
    <property type="match status" value="1"/>
</dbReference>
<feature type="domain" description="MAM" evidence="4">
    <location>
        <begin position="1029"/>
        <end position="1191"/>
    </location>
</feature>
<gene>
    <name evidence="5" type="ORF">DERP_015412</name>
</gene>
<feature type="domain" description="MAM" evidence="4">
    <location>
        <begin position="2215"/>
        <end position="2294"/>
    </location>
</feature>
<keyword evidence="3" id="KW-0812">Transmembrane</keyword>
<dbReference type="PROSITE" id="PS01209">
    <property type="entry name" value="LDLRA_1"/>
    <property type="match status" value="2"/>
</dbReference>
<feature type="disulfide bond" evidence="2">
    <location>
        <begin position="2199"/>
        <end position="2214"/>
    </location>
</feature>
<dbReference type="InterPro" id="IPR002172">
    <property type="entry name" value="LDrepeatLR_classA_rpt"/>
</dbReference>
<proteinExistence type="predicted"/>
<dbReference type="Proteomes" id="UP000887458">
    <property type="component" value="Unassembled WGS sequence"/>
</dbReference>
<feature type="domain" description="MAM" evidence="4">
    <location>
        <begin position="2700"/>
        <end position="2876"/>
    </location>
</feature>
<feature type="domain" description="MAM" evidence="4">
    <location>
        <begin position="52"/>
        <end position="214"/>
    </location>
</feature>
<feature type="disulfide bond" evidence="2">
    <location>
        <begin position="3646"/>
        <end position="3661"/>
    </location>
</feature>
<feature type="domain" description="MAM" evidence="4">
    <location>
        <begin position="3665"/>
        <end position="3853"/>
    </location>
</feature>
<dbReference type="CDD" id="cd06263">
    <property type="entry name" value="MAM"/>
    <property type="match status" value="2"/>
</dbReference>
<dbReference type="InterPro" id="IPR051560">
    <property type="entry name" value="MAM_domain-containing"/>
</dbReference>
<dbReference type="SUPFAM" id="SSF57424">
    <property type="entry name" value="LDL receptor-like module"/>
    <property type="match status" value="3"/>
</dbReference>